<name>A0A1M6KA47_9FIRM</name>
<dbReference type="GO" id="GO:0022857">
    <property type="term" value="F:transmembrane transporter activity"/>
    <property type="evidence" value="ECO:0007669"/>
    <property type="project" value="InterPro"/>
</dbReference>
<feature type="transmembrane region" description="Helical" evidence="1">
    <location>
        <begin position="100"/>
        <end position="120"/>
    </location>
</feature>
<dbReference type="InterPro" id="IPR024529">
    <property type="entry name" value="ECF_trnsprt_substrate-spec"/>
</dbReference>
<feature type="transmembrane region" description="Helical" evidence="1">
    <location>
        <begin position="69"/>
        <end position="94"/>
    </location>
</feature>
<feature type="transmembrane region" description="Helical" evidence="1">
    <location>
        <begin position="44"/>
        <end position="62"/>
    </location>
</feature>
<sequence>MSETVVNKPVAKSKMSVGELTSIGLMTAILIVMSFTPLGYFRTLGLSISLMMIPVAIGAMIIGPKAGLWLGLVFGATSFYQVLTAPSAFTSALFSISPLYTFLVCVPTRALMGWLTGVLFQLIHKVDRTNTFSYFAGGFLAAFLNTLFFMGTLVLLFWNTDYIQGLNQTFGNVNPLVFVVLFVGVNGALEMPASCVAGGIVSKALSKAVHKKRA</sequence>
<evidence type="ECO:0000313" key="3">
    <source>
        <dbReference type="Proteomes" id="UP000183975"/>
    </source>
</evidence>
<proteinExistence type="predicted"/>
<dbReference type="RefSeq" id="WP_084730487.1">
    <property type="nucleotide sequence ID" value="NZ_FRAH01000003.1"/>
</dbReference>
<keyword evidence="1" id="KW-1133">Transmembrane helix</keyword>
<dbReference type="Proteomes" id="UP000183975">
    <property type="component" value="Unassembled WGS sequence"/>
</dbReference>
<keyword evidence="1" id="KW-0812">Transmembrane</keyword>
<dbReference type="AlphaFoldDB" id="A0A1M6KA47"/>
<evidence type="ECO:0000313" key="2">
    <source>
        <dbReference type="EMBL" id="SHJ55799.1"/>
    </source>
</evidence>
<reference evidence="2 3" key="1">
    <citation type="submission" date="2016-11" db="EMBL/GenBank/DDBJ databases">
        <authorList>
            <person name="Jaros S."/>
            <person name="Januszkiewicz K."/>
            <person name="Wedrychowicz H."/>
        </authorList>
    </citation>
    <scope>NUCLEOTIDE SEQUENCE [LARGE SCALE GENOMIC DNA]</scope>
    <source>
        <strain evidence="2 3">DSM 14214</strain>
    </source>
</reference>
<feature type="transmembrane region" description="Helical" evidence="1">
    <location>
        <begin position="132"/>
        <end position="158"/>
    </location>
</feature>
<gene>
    <name evidence="2" type="ORF">SAMN02745138_00102</name>
</gene>
<feature type="transmembrane region" description="Helical" evidence="1">
    <location>
        <begin position="178"/>
        <end position="205"/>
    </location>
</feature>
<protein>
    <submittedName>
        <fullName evidence="2">Uncharacterized membrane protein</fullName>
    </submittedName>
</protein>
<keyword evidence="3" id="KW-1185">Reference proteome</keyword>
<evidence type="ECO:0000256" key="1">
    <source>
        <dbReference type="SAM" id="Phobius"/>
    </source>
</evidence>
<dbReference type="Gene3D" id="1.10.1760.20">
    <property type="match status" value="1"/>
</dbReference>
<dbReference type="EMBL" id="FRAH01000003">
    <property type="protein sequence ID" value="SHJ55799.1"/>
    <property type="molecule type" value="Genomic_DNA"/>
</dbReference>
<dbReference type="Pfam" id="PF12822">
    <property type="entry name" value="ECF_trnsprt"/>
    <property type="match status" value="1"/>
</dbReference>
<accession>A0A1M6KA47</accession>
<keyword evidence="1" id="KW-0472">Membrane</keyword>
<organism evidence="2 3">
    <name type="scientific">Anaerotignum lactatifermentans DSM 14214</name>
    <dbReference type="NCBI Taxonomy" id="1121323"/>
    <lineage>
        <taxon>Bacteria</taxon>
        <taxon>Bacillati</taxon>
        <taxon>Bacillota</taxon>
        <taxon>Clostridia</taxon>
        <taxon>Lachnospirales</taxon>
        <taxon>Anaerotignaceae</taxon>
        <taxon>Anaerotignum</taxon>
    </lineage>
</organism>
<feature type="transmembrane region" description="Helical" evidence="1">
    <location>
        <begin position="20"/>
        <end position="38"/>
    </location>
</feature>